<dbReference type="EMBL" id="BIXZ01000006">
    <property type="protein sequence ID" value="GCF15130.1"/>
    <property type="molecule type" value="Genomic_DNA"/>
</dbReference>
<gene>
    <name evidence="3" type="ORF">Harman_30650</name>
</gene>
<organism evidence="3 4">
    <name type="scientific">Haloarcula mannanilytica</name>
    <dbReference type="NCBI Taxonomy" id="2509225"/>
    <lineage>
        <taxon>Archaea</taxon>
        <taxon>Methanobacteriati</taxon>
        <taxon>Methanobacteriota</taxon>
        <taxon>Stenosarchaea group</taxon>
        <taxon>Halobacteria</taxon>
        <taxon>Halobacteriales</taxon>
        <taxon>Haloarculaceae</taxon>
        <taxon>Haloarcula</taxon>
    </lineage>
</organism>
<dbReference type="OrthoDB" id="304381at2157"/>
<name>A0A4C2ENY8_9EURY</name>
<evidence type="ECO:0000256" key="1">
    <source>
        <dbReference type="ARBA" id="ARBA00022448"/>
    </source>
</evidence>
<dbReference type="RefSeq" id="WP_137684666.1">
    <property type="nucleotide sequence ID" value="NZ_BIXZ01000006.1"/>
</dbReference>
<evidence type="ECO:0000313" key="3">
    <source>
        <dbReference type="EMBL" id="GCF15130.1"/>
    </source>
</evidence>
<keyword evidence="2" id="KW-0732">Signal</keyword>
<evidence type="ECO:0000313" key="4">
    <source>
        <dbReference type="Proteomes" id="UP000304382"/>
    </source>
</evidence>
<accession>A0A4C2ENY8</accession>
<protein>
    <submittedName>
        <fullName evidence="3">Uncharacterized protein</fullName>
    </submittedName>
</protein>
<dbReference type="PANTHER" id="PTHR30532:SF1">
    <property type="entry name" value="IRON(3+)-HYDROXAMATE-BINDING PROTEIN FHUD"/>
    <property type="match status" value="1"/>
</dbReference>
<reference evidence="3 4" key="1">
    <citation type="submission" date="2019-02" db="EMBL/GenBank/DDBJ databases">
        <title>Haloarcula mannanilyticum sp. nov., a mannan degrading haloarchaeon isolated from commercial salt.</title>
        <authorList>
            <person name="Enomoto S."/>
            <person name="Shimane Y."/>
            <person name="Kamekura M."/>
            <person name="Ito T."/>
            <person name="Moriya O."/>
            <person name="Ihara K."/>
            <person name="Takahashi-Ando N."/>
            <person name="Fukushima Y."/>
            <person name="Yoshida Y."/>
            <person name="Usama R."/>
            <person name="Takai K."/>
            <person name="Minegishi H."/>
        </authorList>
    </citation>
    <scope>NUCLEOTIDE SEQUENCE [LARGE SCALE GENOMIC DNA]</scope>
    <source>
        <strain evidence="3 4">MD130-1</strain>
    </source>
</reference>
<evidence type="ECO:0000256" key="2">
    <source>
        <dbReference type="ARBA" id="ARBA00022729"/>
    </source>
</evidence>
<proteinExistence type="predicted"/>
<dbReference type="AlphaFoldDB" id="A0A4C2ENY8"/>
<dbReference type="Proteomes" id="UP000304382">
    <property type="component" value="Unassembled WGS sequence"/>
</dbReference>
<dbReference type="SUPFAM" id="SSF53807">
    <property type="entry name" value="Helical backbone' metal receptor"/>
    <property type="match status" value="1"/>
</dbReference>
<keyword evidence="1" id="KW-0813">Transport</keyword>
<sequence>MADDATETETPTRREYVKYGGTVLGAGLLAGCTGDTEGETGSTTTETKTATVDDSYAVTMAPMGEVSFDGVPEDAVIFDDVWADHLVALGQQDRITALGRPDGYFTGFYDELPGVEFDTSGLQALWSDGLPKELFYELDADIHHLDPCRWLSFDSGWSQADFDEVADNVGPFFANRFSRAHSDPPEGRCRDSYQFYTLWELAETFSQVYQVANRGAKLRAVRDEMVESITEQLPPVSERPTVALVVYNSESETFGTYQINGPGFAKAHYRPLEPTGAFAESDKTYANSYSDVDLEEMLEVDPDVIIHHWDIEPSDRFEALLALEDHPVGKELTAIDTDRVYVGGTPMQGPIFNLFQLENAAKQIYPEAFGQFRGVGKTPEDEQLFDRQRVADIINGVAE</sequence>
<dbReference type="Gene3D" id="3.40.50.1980">
    <property type="entry name" value="Nitrogenase molybdenum iron protein domain"/>
    <property type="match status" value="1"/>
</dbReference>
<keyword evidence="4" id="KW-1185">Reference proteome</keyword>
<dbReference type="InterPro" id="IPR051313">
    <property type="entry name" value="Bact_iron-sidero_bind"/>
</dbReference>
<dbReference type="PANTHER" id="PTHR30532">
    <property type="entry name" value="IRON III DICITRATE-BINDING PERIPLASMIC PROTEIN"/>
    <property type="match status" value="1"/>
</dbReference>
<comment type="caution">
    <text evidence="3">The sequence shown here is derived from an EMBL/GenBank/DDBJ whole genome shotgun (WGS) entry which is preliminary data.</text>
</comment>